<sequence length="522" mass="60046">MNLSYDTRSKYLNEFFESSKRTMDDYLDSFLENSDYIYHIIMNKYYDGFLKYSNRISQIIMDDSNLIKISVTLIALITIGLTTCLFWYCTNDKDKTKPSNLDSKTKIIFVLEEKSTMPTEKDVNLTETSRIIKEHNKLTISTKKYENLTETSRIIEEHDKSTIFTEKVENLAEVSPVLEEEYIISKEKKDDNLTETSQEKIDEPLVTSFTPFQEENDFTIKSLQESHQEQDVVKIKDPEILSHESDNNPLENNSVELTPETASQKISHKIMIQSDFHESDAIMRPNNSTGLITGTINQETCHETVIQSNIHEPEASLQSEYEEIGYEEIGESLYQENDKNPLENDSTPNTITREEPDASAQYQSYEKISYESDDNPLANGDEVVLRDLEASVEYKIRKILSFIPKADSPITQTGKYMNTLKTDSESEVSSQSDLSEIDGDSTLMETKYEDACVQTDSKVSRSIILNDQIPVKMPLPNESALDVLNEFRLSNVVYAFSGQDLIDLEDYDEEEEIRRFLFKKNI</sequence>
<comment type="caution">
    <text evidence="3">The sequence shown here is derived from an EMBL/GenBank/DDBJ whole genome shotgun (WGS) entry which is preliminary data.</text>
</comment>
<feature type="region of interest" description="Disordered" evidence="1">
    <location>
        <begin position="333"/>
        <end position="360"/>
    </location>
</feature>
<dbReference type="OrthoDB" id="2389600at2759"/>
<keyword evidence="2" id="KW-0472">Membrane</keyword>
<dbReference type="EMBL" id="BLAL01000182">
    <property type="protein sequence ID" value="GES88996.1"/>
    <property type="molecule type" value="Genomic_DNA"/>
</dbReference>
<gene>
    <name evidence="3" type="ORF">RCL2_001591800</name>
</gene>
<evidence type="ECO:0000256" key="2">
    <source>
        <dbReference type="SAM" id="Phobius"/>
    </source>
</evidence>
<keyword evidence="2" id="KW-0812">Transmembrane</keyword>
<proteinExistence type="predicted"/>
<feature type="transmembrane region" description="Helical" evidence="2">
    <location>
        <begin position="65"/>
        <end position="88"/>
    </location>
</feature>
<protein>
    <submittedName>
        <fullName evidence="3">Uncharacterized protein</fullName>
    </submittedName>
</protein>
<evidence type="ECO:0000313" key="3">
    <source>
        <dbReference type="EMBL" id="GES88996.1"/>
    </source>
</evidence>
<evidence type="ECO:0000313" key="4">
    <source>
        <dbReference type="Proteomes" id="UP000615446"/>
    </source>
</evidence>
<organism evidence="3 4">
    <name type="scientific">Rhizophagus clarus</name>
    <dbReference type="NCBI Taxonomy" id="94130"/>
    <lineage>
        <taxon>Eukaryota</taxon>
        <taxon>Fungi</taxon>
        <taxon>Fungi incertae sedis</taxon>
        <taxon>Mucoromycota</taxon>
        <taxon>Glomeromycotina</taxon>
        <taxon>Glomeromycetes</taxon>
        <taxon>Glomerales</taxon>
        <taxon>Glomeraceae</taxon>
        <taxon>Rhizophagus</taxon>
    </lineage>
</organism>
<dbReference type="AlphaFoldDB" id="A0A8H3LN42"/>
<name>A0A8H3LN42_9GLOM</name>
<evidence type="ECO:0000256" key="1">
    <source>
        <dbReference type="SAM" id="MobiDB-lite"/>
    </source>
</evidence>
<accession>A0A8H3LN42</accession>
<keyword evidence="2" id="KW-1133">Transmembrane helix</keyword>
<reference evidence="3" key="1">
    <citation type="submission" date="2019-10" db="EMBL/GenBank/DDBJ databases">
        <title>Conservation and host-specific expression of non-tandemly repeated heterogenous ribosome RNA gene in arbuscular mycorrhizal fungi.</title>
        <authorList>
            <person name="Maeda T."/>
            <person name="Kobayashi Y."/>
            <person name="Nakagawa T."/>
            <person name="Ezawa T."/>
            <person name="Yamaguchi K."/>
            <person name="Bino T."/>
            <person name="Nishimoto Y."/>
            <person name="Shigenobu S."/>
            <person name="Kawaguchi M."/>
        </authorList>
    </citation>
    <scope>NUCLEOTIDE SEQUENCE</scope>
    <source>
        <strain evidence="3">HR1</strain>
    </source>
</reference>
<dbReference type="Proteomes" id="UP000615446">
    <property type="component" value="Unassembled WGS sequence"/>
</dbReference>